<comment type="subcellular location">
    <subcellularLocation>
        <location evidence="8">Cytoplasm</location>
    </subcellularLocation>
</comment>
<dbReference type="InterPro" id="IPR001653">
    <property type="entry name" value="DAP_epimerase_DapF"/>
</dbReference>
<organism evidence="9 10">
    <name type="scientific">Wenzhouxiangella marina</name>
    <dbReference type="NCBI Taxonomy" id="1579979"/>
    <lineage>
        <taxon>Bacteria</taxon>
        <taxon>Pseudomonadati</taxon>
        <taxon>Pseudomonadota</taxon>
        <taxon>Gammaproteobacteria</taxon>
        <taxon>Chromatiales</taxon>
        <taxon>Wenzhouxiangellaceae</taxon>
        <taxon>Wenzhouxiangella</taxon>
    </lineage>
</organism>
<dbReference type="AlphaFoldDB" id="A0A0K0XXE5"/>
<feature type="active site" description="Proton donor" evidence="8">
    <location>
        <position position="77"/>
    </location>
</feature>
<evidence type="ECO:0000256" key="2">
    <source>
        <dbReference type="ARBA" id="ARBA00010219"/>
    </source>
</evidence>
<feature type="binding site" evidence="8">
    <location>
        <position position="158"/>
    </location>
    <ligand>
        <name>substrate</name>
    </ligand>
</feature>
<protein>
    <recommendedName>
        <fullName evidence="3 8">Diaminopimelate epimerase</fullName>
        <shortName evidence="8">DAP epimerase</shortName>
        <ecNumber evidence="3 8">5.1.1.7</ecNumber>
    </recommendedName>
    <alternativeName>
        <fullName evidence="8">PLP-independent amino acid racemase</fullName>
    </alternativeName>
</protein>
<evidence type="ECO:0000313" key="10">
    <source>
        <dbReference type="Proteomes" id="UP000066624"/>
    </source>
</evidence>
<feature type="binding site" evidence="8">
    <location>
        <position position="15"/>
    </location>
    <ligand>
        <name>substrate</name>
    </ligand>
</feature>
<evidence type="ECO:0000256" key="5">
    <source>
        <dbReference type="ARBA" id="ARBA00023154"/>
    </source>
</evidence>
<keyword evidence="4 8" id="KW-0028">Amino-acid biosynthesis</keyword>
<dbReference type="UniPathway" id="UPA00034">
    <property type="reaction ID" value="UER00025"/>
</dbReference>
<dbReference type="KEGG" id="wma:WM2015_1936"/>
<comment type="pathway">
    <text evidence="1 8">Amino-acid biosynthesis; L-lysine biosynthesis via DAP pathway; DL-2,6-diaminopimelate from LL-2,6-diaminopimelate: step 1/1.</text>
</comment>
<sequence length="282" mass="30305">MKRELAFTKLEALGNDFVLIDAREGAFAPLPATVARLGDRRLGIGFDQLLILRPASRPDRHVAVEIFNQDGSTAEQCGNGMRAVALWLHDRGELSESARLETAAGPVDVRFESPDHITATLPPPSEAAPAGAELPAERPWQESRAGRDYPVDFVSMGNPHLILDLEQPADVALVESLGEVLTHHPGLPEGANVNFAHVESRHLIDLSVYERGAGPTRACGSGACATAASLIRRGQVDSPVEIRQPGGTLVIHWDGGPKPVYMTGPARIVFHGRIDIEPTINP</sequence>
<dbReference type="Pfam" id="PF01678">
    <property type="entry name" value="DAP_epimerase"/>
    <property type="match status" value="2"/>
</dbReference>
<keyword evidence="5 8" id="KW-0457">Lysine biosynthesis</keyword>
<dbReference type="NCBIfam" id="TIGR00652">
    <property type="entry name" value="DapF"/>
    <property type="match status" value="1"/>
</dbReference>
<evidence type="ECO:0000256" key="4">
    <source>
        <dbReference type="ARBA" id="ARBA00022605"/>
    </source>
</evidence>
<dbReference type="PATRIC" id="fig|1579979.3.peg.1980"/>
<feature type="site" description="Important for dimerization" evidence="8">
    <location>
        <position position="270"/>
    </location>
</feature>
<dbReference type="GO" id="GO:0008837">
    <property type="term" value="F:diaminopimelate epimerase activity"/>
    <property type="evidence" value="ECO:0007669"/>
    <property type="project" value="UniProtKB-UniRule"/>
</dbReference>
<dbReference type="RefSeq" id="WP_049725875.1">
    <property type="nucleotide sequence ID" value="NZ_CP012154.1"/>
</dbReference>
<feature type="site" description="Could be important to modulate the pK values of the two catalytic cysteine residues" evidence="8">
    <location>
        <position position="160"/>
    </location>
</feature>
<evidence type="ECO:0000256" key="6">
    <source>
        <dbReference type="ARBA" id="ARBA00023235"/>
    </source>
</evidence>
<comment type="catalytic activity">
    <reaction evidence="7 8">
        <text>(2S,6S)-2,6-diaminopimelate = meso-2,6-diaminopimelate</text>
        <dbReference type="Rhea" id="RHEA:15393"/>
        <dbReference type="ChEBI" id="CHEBI:57609"/>
        <dbReference type="ChEBI" id="CHEBI:57791"/>
        <dbReference type="EC" id="5.1.1.7"/>
    </reaction>
</comment>
<gene>
    <name evidence="8" type="primary">dapF</name>
    <name evidence="9" type="ORF">WM2015_1936</name>
</gene>
<evidence type="ECO:0000256" key="3">
    <source>
        <dbReference type="ARBA" id="ARBA00013080"/>
    </source>
</evidence>
<dbReference type="PANTHER" id="PTHR31689">
    <property type="entry name" value="DIAMINOPIMELATE EPIMERASE, CHLOROPLASTIC"/>
    <property type="match status" value="1"/>
</dbReference>
<dbReference type="STRING" id="1579979.WM2015_1936"/>
<dbReference type="PANTHER" id="PTHR31689:SF0">
    <property type="entry name" value="DIAMINOPIMELATE EPIMERASE"/>
    <property type="match status" value="1"/>
</dbReference>
<keyword evidence="8" id="KW-0963">Cytoplasm</keyword>
<reference evidence="10" key="1">
    <citation type="submission" date="2015-07" db="EMBL/GenBank/DDBJ databases">
        <authorList>
            <person name="Kim K.M."/>
        </authorList>
    </citation>
    <scope>NUCLEOTIDE SEQUENCE [LARGE SCALE GENOMIC DNA]</scope>
    <source>
        <strain evidence="10">KCTC 42284</strain>
    </source>
</reference>
<comment type="similarity">
    <text evidence="2 8">Belongs to the diaminopimelate epimerase family.</text>
</comment>
<dbReference type="GO" id="GO:0005829">
    <property type="term" value="C:cytosol"/>
    <property type="evidence" value="ECO:0007669"/>
    <property type="project" value="TreeGrafter"/>
</dbReference>
<dbReference type="SUPFAM" id="SSF54506">
    <property type="entry name" value="Diaminopimelate epimerase-like"/>
    <property type="match status" value="1"/>
</dbReference>
<dbReference type="Proteomes" id="UP000066624">
    <property type="component" value="Chromosome"/>
</dbReference>
<dbReference type="EC" id="5.1.1.7" evidence="3 8"/>
<feature type="active site" description="Proton acceptor" evidence="8">
    <location>
        <position position="219"/>
    </location>
</feature>
<keyword evidence="6 8" id="KW-0413">Isomerase</keyword>
<dbReference type="GO" id="GO:0009089">
    <property type="term" value="P:lysine biosynthetic process via diaminopimelate"/>
    <property type="evidence" value="ECO:0007669"/>
    <property type="project" value="UniProtKB-UniRule"/>
</dbReference>
<feature type="binding site" evidence="8">
    <location>
        <position position="68"/>
    </location>
    <ligand>
        <name>substrate</name>
    </ligand>
</feature>
<name>A0A0K0XXE5_9GAMM</name>
<feature type="binding site" evidence="8">
    <location>
        <begin position="220"/>
        <end position="221"/>
    </location>
    <ligand>
        <name>substrate</name>
    </ligand>
</feature>
<dbReference type="EMBL" id="CP012154">
    <property type="protein sequence ID" value="AKS42302.1"/>
    <property type="molecule type" value="Genomic_DNA"/>
</dbReference>
<evidence type="ECO:0000256" key="1">
    <source>
        <dbReference type="ARBA" id="ARBA00005196"/>
    </source>
</evidence>
<feature type="binding site" evidence="8">
    <location>
        <begin position="210"/>
        <end position="211"/>
    </location>
    <ligand>
        <name>substrate</name>
    </ligand>
</feature>
<proteinExistence type="inferred from homology"/>
<comment type="subunit">
    <text evidence="8">Homodimer.</text>
</comment>
<dbReference type="InterPro" id="IPR018510">
    <property type="entry name" value="DAP_epimerase_AS"/>
</dbReference>
<dbReference type="PROSITE" id="PS01326">
    <property type="entry name" value="DAP_EPIMERASE"/>
    <property type="match status" value="1"/>
</dbReference>
<feature type="binding site" evidence="8">
    <location>
        <position position="192"/>
    </location>
    <ligand>
        <name>substrate</name>
    </ligand>
</feature>
<dbReference type="OrthoDB" id="9805408at2"/>
<feature type="binding site" evidence="8">
    <location>
        <position position="48"/>
    </location>
    <ligand>
        <name>substrate</name>
    </ligand>
</feature>
<dbReference type="Gene3D" id="3.10.310.10">
    <property type="entry name" value="Diaminopimelate Epimerase, Chain A, domain 1"/>
    <property type="match status" value="2"/>
</dbReference>
<accession>A0A0K0XXE5</accession>
<feature type="site" description="Could be important to modulate the pK values of the two catalytic cysteine residues" evidence="8">
    <location>
        <position position="210"/>
    </location>
</feature>
<evidence type="ECO:0000256" key="7">
    <source>
        <dbReference type="ARBA" id="ARBA00051712"/>
    </source>
</evidence>
<feature type="binding site" evidence="8">
    <location>
        <begin position="78"/>
        <end position="79"/>
    </location>
    <ligand>
        <name>substrate</name>
    </ligand>
</feature>
<keyword evidence="10" id="KW-1185">Reference proteome</keyword>
<evidence type="ECO:0000256" key="8">
    <source>
        <dbReference type="HAMAP-Rule" id="MF_00197"/>
    </source>
</evidence>
<evidence type="ECO:0000313" key="9">
    <source>
        <dbReference type="EMBL" id="AKS42302.1"/>
    </source>
</evidence>
<comment type="function">
    <text evidence="8">Catalyzes the stereoinversion of LL-2,6-diaminopimelate (L,L-DAP) to meso-diaminopimelate (meso-DAP), a precursor of L-lysine and an essential component of the bacterial peptidoglycan.</text>
</comment>
<dbReference type="HAMAP" id="MF_00197">
    <property type="entry name" value="DAP_epimerase"/>
    <property type="match status" value="1"/>
</dbReference>